<keyword evidence="3 6" id="KW-0812">Transmembrane</keyword>
<dbReference type="InterPro" id="IPR003339">
    <property type="entry name" value="ABC/ECF_trnsptr_transmembrane"/>
</dbReference>
<evidence type="ECO:0000313" key="7">
    <source>
        <dbReference type="EMBL" id="MBK1811095.1"/>
    </source>
</evidence>
<feature type="transmembrane region" description="Helical" evidence="6">
    <location>
        <begin position="70"/>
        <end position="87"/>
    </location>
</feature>
<dbReference type="EMBL" id="JAENHN010000032">
    <property type="protein sequence ID" value="MBK1811095.1"/>
    <property type="molecule type" value="Genomic_DNA"/>
</dbReference>
<keyword evidence="4 6" id="KW-1133">Transmembrane helix</keyword>
<proteinExistence type="predicted"/>
<organism evidence="7 8">
    <name type="scientific">Clostridium yunnanense</name>
    <dbReference type="NCBI Taxonomy" id="2800325"/>
    <lineage>
        <taxon>Bacteria</taxon>
        <taxon>Bacillati</taxon>
        <taxon>Bacillota</taxon>
        <taxon>Clostridia</taxon>
        <taxon>Eubacteriales</taxon>
        <taxon>Clostridiaceae</taxon>
        <taxon>Clostridium</taxon>
    </lineage>
</organism>
<evidence type="ECO:0000313" key="8">
    <source>
        <dbReference type="Proteomes" id="UP000596739"/>
    </source>
</evidence>
<feature type="transmembrane region" description="Helical" evidence="6">
    <location>
        <begin position="122"/>
        <end position="142"/>
    </location>
</feature>
<dbReference type="CDD" id="cd16914">
    <property type="entry name" value="EcfT"/>
    <property type="match status" value="1"/>
</dbReference>
<dbReference type="RefSeq" id="WP_200268966.1">
    <property type="nucleotide sequence ID" value="NZ_JAENHN010000032.1"/>
</dbReference>
<reference evidence="8" key="1">
    <citation type="submission" date="2021-01" db="EMBL/GenBank/DDBJ databases">
        <title>Genome public.</title>
        <authorList>
            <person name="Liu C."/>
            <person name="Sun Q."/>
        </authorList>
    </citation>
    <scope>NUCLEOTIDE SEQUENCE [LARGE SCALE GENOMIC DNA]</scope>
    <source>
        <strain evidence="8">YIM B02505</strain>
    </source>
</reference>
<feature type="transmembrane region" description="Helical" evidence="6">
    <location>
        <begin position="46"/>
        <end position="64"/>
    </location>
</feature>
<feature type="transmembrane region" description="Helical" evidence="6">
    <location>
        <begin position="94"/>
        <end position="116"/>
    </location>
</feature>
<gene>
    <name evidence="7" type="ORF">JHL18_10690</name>
</gene>
<evidence type="ECO:0000256" key="3">
    <source>
        <dbReference type="ARBA" id="ARBA00022692"/>
    </source>
</evidence>
<dbReference type="PANTHER" id="PTHR34857">
    <property type="entry name" value="SLL0384 PROTEIN"/>
    <property type="match status" value="1"/>
</dbReference>
<sequence>MPEWLLKKDNYIPEKDKDAFINKSILSILGVLTRFRLQTEARANKFGINAVLKVVTTFILIIFVSLTKNFSFVLISGVFLLVLINFLSINEIKYILKISFVVAIFTLIILLPSVFLGYGNNTLMITLKVLISVAFVNILACITQWNDLIRALKIFHVPDMFIFVLDITIKYIIVLGEFSLNMIYALKLRSVGKSNNKSTSLSGIVGTMFIKSKEVAEEMYGAMECRGFTGEYKVYNKFKFCLADYICIIVNVIFITIYFYFDRL</sequence>
<name>A0ABS1EP09_9CLOT</name>
<protein>
    <submittedName>
        <fullName evidence="7">Energy-coupling factor transporter transmembrane protein EcfT</fullName>
    </submittedName>
</protein>
<comment type="subcellular location">
    <subcellularLocation>
        <location evidence="1">Membrane</location>
        <topology evidence="1">Multi-pass membrane protein</topology>
    </subcellularLocation>
</comment>
<comment type="caution">
    <text evidence="7">The sequence shown here is derived from an EMBL/GenBank/DDBJ whole genome shotgun (WGS) entry which is preliminary data.</text>
</comment>
<keyword evidence="8" id="KW-1185">Reference proteome</keyword>
<evidence type="ECO:0000256" key="2">
    <source>
        <dbReference type="ARBA" id="ARBA00022475"/>
    </source>
</evidence>
<dbReference type="Proteomes" id="UP000596739">
    <property type="component" value="Unassembled WGS sequence"/>
</dbReference>
<dbReference type="Pfam" id="PF02361">
    <property type="entry name" value="CbiQ"/>
    <property type="match status" value="1"/>
</dbReference>
<evidence type="ECO:0000256" key="5">
    <source>
        <dbReference type="ARBA" id="ARBA00023136"/>
    </source>
</evidence>
<keyword evidence="2" id="KW-1003">Cell membrane</keyword>
<keyword evidence="5 6" id="KW-0472">Membrane</keyword>
<evidence type="ECO:0000256" key="6">
    <source>
        <dbReference type="SAM" id="Phobius"/>
    </source>
</evidence>
<dbReference type="InterPro" id="IPR051611">
    <property type="entry name" value="ECF_transporter_component"/>
</dbReference>
<feature type="transmembrane region" description="Helical" evidence="6">
    <location>
        <begin position="242"/>
        <end position="261"/>
    </location>
</feature>
<accession>A0ABS1EP09</accession>
<dbReference type="PANTHER" id="PTHR34857:SF2">
    <property type="entry name" value="SLL0384 PROTEIN"/>
    <property type="match status" value="1"/>
</dbReference>
<evidence type="ECO:0000256" key="1">
    <source>
        <dbReference type="ARBA" id="ARBA00004141"/>
    </source>
</evidence>
<feature type="transmembrane region" description="Helical" evidence="6">
    <location>
        <begin position="163"/>
        <end position="186"/>
    </location>
</feature>
<evidence type="ECO:0000256" key="4">
    <source>
        <dbReference type="ARBA" id="ARBA00022989"/>
    </source>
</evidence>